<protein>
    <submittedName>
        <fullName evidence="3">Uncharacterized protein</fullName>
    </submittedName>
</protein>
<evidence type="ECO:0000313" key="4">
    <source>
        <dbReference type="Proteomes" id="UP000324222"/>
    </source>
</evidence>
<gene>
    <name evidence="3" type="ORF">E2C01_097611</name>
</gene>
<accession>A0A5B7K5A6</accession>
<keyword evidence="2" id="KW-1133">Transmembrane helix</keyword>
<sequence length="179" mass="19676">MGEGGALRREAEKGLEERRQKGWTVAGWQGDTNLAELSDGESKTDLIIEGVDDAWLGRGGDGRREEQRMGVRESEWEEQAATILVGRRGSTKTDGQCRAVEREINSSSCLFQGNHVASNCILLVRSRMTGDASIAFASTAAVFPTDALNHFSSMTLFIISSAYYLVIFYSFRNLCVGLK</sequence>
<keyword evidence="2" id="KW-0472">Membrane</keyword>
<dbReference type="Proteomes" id="UP000324222">
    <property type="component" value="Unassembled WGS sequence"/>
</dbReference>
<dbReference type="EMBL" id="VSRR010129723">
    <property type="protein sequence ID" value="MPD02056.1"/>
    <property type="molecule type" value="Genomic_DNA"/>
</dbReference>
<dbReference type="AlphaFoldDB" id="A0A5B7K5A6"/>
<keyword evidence="4" id="KW-1185">Reference proteome</keyword>
<evidence type="ECO:0000256" key="1">
    <source>
        <dbReference type="SAM" id="MobiDB-lite"/>
    </source>
</evidence>
<keyword evidence="2" id="KW-0812">Transmembrane</keyword>
<feature type="transmembrane region" description="Helical" evidence="2">
    <location>
        <begin position="151"/>
        <end position="171"/>
    </location>
</feature>
<evidence type="ECO:0000256" key="2">
    <source>
        <dbReference type="SAM" id="Phobius"/>
    </source>
</evidence>
<comment type="caution">
    <text evidence="3">The sequence shown here is derived from an EMBL/GenBank/DDBJ whole genome shotgun (WGS) entry which is preliminary data.</text>
</comment>
<feature type="compositionally biased region" description="Basic and acidic residues" evidence="1">
    <location>
        <begin position="1"/>
        <end position="20"/>
    </location>
</feature>
<proteinExistence type="predicted"/>
<evidence type="ECO:0000313" key="3">
    <source>
        <dbReference type="EMBL" id="MPD02056.1"/>
    </source>
</evidence>
<name>A0A5B7K5A6_PORTR</name>
<feature type="region of interest" description="Disordered" evidence="1">
    <location>
        <begin position="1"/>
        <end position="22"/>
    </location>
</feature>
<organism evidence="3 4">
    <name type="scientific">Portunus trituberculatus</name>
    <name type="common">Swimming crab</name>
    <name type="synonym">Neptunus trituberculatus</name>
    <dbReference type="NCBI Taxonomy" id="210409"/>
    <lineage>
        <taxon>Eukaryota</taxon>
        <taxon>Metazoa</taxon>
        <taxon>Ecdysozoa</taxon>
        <taxon>Arthropoda</taxon>
        <taxon>Crustacea</taxon>
        <taxon>Multicrustacea</taxon>
        <taxon>Malacostraca</taxon>
        <taxon>Eumalacostraca</taxon>
        <taxon>Eucarida</taxon>
        <taxon>Decapoda</taxon>
        <taxon>Pleocyemata</taxon>
        <taxon>Brachyura</taxon>
        <taxon>Eubrachyura</taxon>
        <taxon>Portunoidea</taxon>
        <taxon>Portunidae</taxon>
        <taxon>Portuninae</taxon>
        <taxon>Portunus</taxon>
    </lineage>
</organism>
<reference evidence="3 4" key="1">
    <citation type="submission" date="2019-05" db="EMBL/GenBank/DDBJ databases">
        <title>Another draft genome of Portunus trituberculatus and its Hox gene families provides insights of decapod evolution.</title>
        <authorList>
            <person name="Jeong J.-H."/>
            <person name="Song I."/>
            <person name="Kim S."/>
            <person name="Choi T."/>
            <person name="Kim D."/>
            <person name="Ryu S."/>
            <person name="Kim W."/>
        </authorList>
    </citation>
    <scope>NUCLEOTIDE SEQUENCE [LARGE SCALE GENOMIC DNA]</scope>
    <source>
        <tissue evidence="3">Muscle</tissue>
    </source>
</reference>